<dbReference type="Pfam" id="PF01061">
    <property type="entry name" value="ABC2_membrane"/>
    <property type="match status" value="1"/>
</dbReference>
<feature type="transmembrane region" description="Helical" evidence="5">
    <location>
        <begin position="145"/>
        <end position="168"/>
    </location>
</feature>
<organism evidence="7 8">
    <name type="scientific">Roseivivax isoporae LMG 25204</name>
    <dbReference type="NCBI Taxonomy" id="1449351"/>
    <lineage>
        <taxon>Bacteria</taxon>
        <taxon>Pseudomonadati</taxon>
        <taxon>Pseudomonadota</taxon>
        <taxon>Alphaproteobacteria</taxon>
        <taxon>Rhodobacterales</taxon>
        <taxon>Roseobacteraceae</taxon>
        <taxon>Roseivivax</taxon>
    </lineage>
</organism>
<feature type="transmembrane region" description="Helical" evidence="5">
    <location>
        <begin position="67"/>
        <end position="90"/>
    </location>
</feature>
<dbReference type="eggNOG" id="COG0842">
    <property type="taxonomic scope" value="Bacteria"/>
</dbReference>
<comment type="similarity">
    <text evidence="5">Belongs to the ABC-2 integral membrane protein family.</text>
</comment>
<feature type="transmembrane region" description="Helical" evidence="5">
    <location>
        <begin position="221"/>
        <end position="243"/>
    </location>
</feature>
<dbReference type="InterPro" id="IPR051784">
    <property type="entry name" value="Nod_factor_ABC_transporter"/>
</dbReference>
<dbReference type="PATRIC" id="fig|1449351.3.peg.3218"/>
<accession>X7F4R9</accession>
<dbReference type="PANTHER" id="PTHR43229:SF2">
    <property type="entry name" value="NODULATION PROTEIN J"/>
    <property type="match status" value="1"/>
</dbReference>
<feature type="transmembrane region" description="Helical" evidence="5">
    <location>
        <begin position="263"/>
        <end position="287"/>
    </location>
</feature>
<gene>
    <name evidence="7" type="ORF">RISW2_10810</name>
</gene>
<dbReference type="PANTHER" id="PTHR43229">
    <property type="entry name" value="NODULATION PROTEIN J"/>
    <property type="match status" value="1"/>
</dbReference>
<dbReference type="InterPro" id="IPR047817">
    <property type="entry name" value="ABC2_TM_bact-type"/>
</dbReference>
<evidence type="ECO:0000256" key="3">
    <source>
        <dbReference type="ARBA" id="ARBA00022989"/>
    </source>
</evidence>
<feature type="transmembrane region" description="Helical" evidence="5">
    <location>
        <begin position="188"/>
        <end position="209"/>
    </location>
</feature>
<dbReference type="OrthoDB" id="9255971at2"/>
<evidence type="ECO:0000256" key="4">
    <source>
        <dbReference type="ARBA" id="ARBA00023136"/>
    </source>
</evidence>
<dbReference type="InterPro" id="IPR000412">
    <property type="entry name" value="ABC_2_transport"/>
</dbReference>
<dbReference type="GO" id="GO:0140359">
    <property type="term" value="F:ABC-type transporter activity"/>
    <property type="evidence" value="ECO:0007669"/>
    <property type="project" value="InterPro"/>
</dbReference>
<dbReference type="RefSeq" id="WP_051492090.1">
    <property type="nucleotide sequence ID" value="NZ_JAME01000026.1"/>
</dbReference>
<feature type="transmembrane region" description="Helical" evidence="5">
    <location>
        <begin position="34"/>
        <end position="55"/>
    </location>
</feature>
<keyword evidence="4 5" id="KW-0472">Membrane</keyword>
<dbReference type="Proteomes" id="UP000023430">
    <property type="component" value="Unassembled WGS sequence"/>
</dbReference>
<keyword evidence="5" id="KW-0813">Transport</keyword>
<evidence type="ECO:0000256" key="1">
    <source>
        <dbReference type="ARBA" id="ARBA00004141"/>
    </source>
</evidence>
<evidence type="ECO:0000256" key="2">
    <source>
        <dbReference type="ARBA" id="ARBA00022692"/>
    </source>
</evidence>
<dbReference type="InterPro" id="IPR013525">
    <property type="entry name" value="ABC2_TM"/>
</dbReference>
<dbReference type="EMBL" id="JAME01000026">
    <property type="protein sequence ID" value="ETX27815.1"/>
    <property type="molecule type" value="Genomic_DNA"/>
</dbReference>
<dbReference type="GO" id="GO:0043190">
    <property type="term" value="C:ATP-binding cassette (ABC) transporter complex"/>
    <property type="evidence" value="ECO:0007669"/>
    <property type="project" value="InterPro"/>
</dbReference>
<reference evidence="7 8" key="1">
    <citation type="submission" date="2014-01" db="EMBL/GenBank/DDBJ databases">
        <title>Roseivivax isoporae LMG 25204 Genome Sequencing.</title>
        <authorList>
            <person name="Lai Q."/>
            <person name="Li G."/>
            <person name="Shao Z."/>
        </authorList>
    </citation>
    <scope>NUCLEOTIDE SEQUENCE [LARGE SCALE GENOMIC DNA]</scope>
    <source>
        <strain evidence="7 8">LMG 25204</strain>
    </source>
</reference>
<proteinExistence type="inferred from homology"/>
<comment type="caution">
    <text evidence="7">The sequence shown here is derived from an EMBL/GenBank/DDBJ whole genome shotgun (WGS) entry which is preliminary data.</text>
</comment>
<protein>
    <recommendedName>
        <fullName evidence="5">Transport permease protein</fullName>
    </recommendedName>
</protein>
<dbReference type="AlphaFoldDB" id="X7F4R9"/>
<name>X7F4R9_9RHOB</name>
<keyword evidence="2 5" id="KW-0812">Transmembrane</keyword>
<dbReference type="PIRSF" id="PIRSF006648">
    <property type="entry name" value="DrrB"/>
    <property type="match status" value="1"/>
</dbReference>
<keyword evidence="3 5" id="KW-1133">Transmembrane helix</keyword>
<keyword evidence="8" id="KW-1185">Reference proteome</keyword>
<evidence type="ECO:0000256" key="5">
    <source>
        <dbReference type="RuleBase" id="RU361157"/>
    </source>
</evidence>
<evidence type="ECO:0000259" key="6">
    <source>
        <dbReference type="PROSITE" id="PS51012"/>
    </source>
</evidence>
<evidence type="ECO:0000313" key="8">
    <source>
        <dbReference type="Proteomes" id="UP000023430"/>
    </source>
</evidence>
<dbReference type="STRING" id="1449351.RISW2_10810"/>
<comment type="subcellular location">
    <subcellularLocation>
        <location evidence="5">Cell inner membrane</location>
        <topology evidence="5">Multi-pass membrane protein</topology>
    </subcellularLocation>
    <subcellularLocation>
        <location evidence="1">Membrane</location>
        <topology evidence="1">Multi-pass membrane protein</topology>
    </subcellularLocation>
</comment>
<dbReference type="PROSITE" id="PS51012">
    <property type="entry name" value="ABC_TM2"/>
    <property type="match status" value="1"/>
</dbReference>
<dbReference type="PRINTS" id="PR00164">
    <property type="entry name" value="ABC2TRNSPORT"/>
</dbReference>
<feature type="transmembrane region" description="Helical" evidence="5">
    <location>
        <begin position="110"/>
        <end position="133"/>
    </location>
</feature>
<keyword evidence="5" id="KW-1003">Cell membrane</keyword>
<evidence type="ECO:0000313" key="7">
    <source>
        <dbReference type="EMBL" id="ETX27815.1"/>
    </source>
</evidence>
<feature type="domain" description="ABC transmembrane type-2" evidence="6">
    <location>
        <begin position="32"/>
        <end position="290"/>
    </location>
</feature>
<sequence length="293" mass="31093">MIWAAVNPDAIDPRVIAAIWRREVTGYLRDRAQIFGGVSRTVLWLVILGFGLGATLREIEGYTYSQYILPGVMVLNVLFASMQSAFALVYDRRHGLLRQVLVSPAPLASVTLGKLAGGASVGVIQGSIPLLFAPLVGVPLSLPGVLAAWAVMFSMGFALTGVGVVIALRLKGLQGFGSLSNGVIQPLYFLSGSIFPLKGIVGGIGFLDIPQSLRDQLRDHGIYAIGGGWVVELPLWLEAIVRVNPISYQLDLMRSALLGFHQLPQGLALAVAAGVPLVSLAAATWSLGRIGKD</sequence>